<organism evidence="4 5">
    <name type="scientific">Arsenicicoccus piscis</name>
    <dbReference type="NCBI Taxonomy" id="673954"/>
    <lineage>
        <taxon>Bacteria</taxon>
        <taxon>Bacillati</taxon>
        <taxon>Actinomycetota</taxon>
        <taxon>Actinomycetes</taxon>
        <taxon>Micrococcales</taxon>
        <taxon>Intrasporangiaceae</taxon>
        <taxon>Arsenicicoccus</taxon>
    </lineage>
</organism>
<dbReference type="EMBL" id="BSUJ01000001">
    <property type="protein sequence ID" value="GMA18967.1"/>
    <property type="molecule type" value="Genomic_DNA"/>
</dbReference>
<evidence type="ECO:0000256" key="1">
    <source>
        <dbReference type="ARBA" id="ARBA00005228"/>
    </source>
</evidence>
<sequence length="612" mass="66349">MSTSSLPTPPRAKRVEHVREFHGDRVVDPYEWLRDKDDPEVIAHLEAENAYTTARTEHLEGLRGAIYDEMVARVQQTDLGVPVQHAGWWYYTRIAEGEQYTRECRVAARPELPHGGRPALEGGQPPEGEQILVDGNVLGAGQEFFALGGSETTHDGTRLAYAVDLAGDERYALTVTDLGSDATRTGPVGDVVDQSVTDIGYGLAFSLDGRFVFYTRWTESWRQHQVWRHEVGRPSDEDVLVHEEPDELYWVGVGSSRDDRWIIIVTASKTTSEVRLLDAADPTGEPRLVAPRREGVEYDVEPAGDRLFIVHNAADVDYELAVAPIDSTDPADWVNVLGPTPGERIVGCDAFDDFAVVSLRSGGLAGLRVIDLTATLPGSPVGRVRELAWHEPLYTLSTGNNPDPASTSVQVVVESFVTPRSVYDVDLSDLATTGVGEWTLLKQQQVLGGVDLTRYVQRREWATAPDGTLVPVSIVHRQGSSRTAPHQACSTATAPTSTAWTRGSRCCGCRCSTAASSTPSPTCAVAARWVAGGTTRASCWPSATPSPTSSPPPTCSSSRAGSHRIALRQKGLRQEVCSWAPSRTSHPTASGRSTPASRSSTRSTPSSDRSCR</sequence>
<feature type="compositionally biased region" description="Low complexity" evidence="2">
    <location>
        <begin position="588"/>
        <end position="612"/>
    </location>
</feature>
<feature type="region of interest" description="Disordered" evidence="2">
    <location>
        <begin position="537"/>
        <end position="612"/>
    </location>
</feature>
<comment type="caution">
    <text evidence="4">The sequence shown here is derived from an EMBL/GenBank/DDBJ whole genome shotgun (WGS) entry which is preliminary data.</text>
</comment>
<dbReference type="InterPro" id="IPR023302">
    <property type="entry name" value="Pept_S9A_N"/>
</dbReference>
<name>A0ABQ6HLC7_9MICO</name>
<dbReference type="Gene3D" id="2.130.10.120">
    <property type="entry name" value="Prolyl oligopeptidase, N-terminal domain"/>
    <property type="match status" value="1"/>
</dbReference>
<keyword evidence="5" id="KW-1185">Reference proteome</keyword>
<feature type="compositionally biased region" description="Low complexity" evidence="2">
    <location>
        <begin position="537"/>
        <end position="547"/>
    </location>
</feature>
<dbReference type="InterPro" id="IPR051543">
    <property type="entry name" value="Serine_Peptidase_S9A"/>
</dbReference>
<comment type="similarity">
    <text evidence="1">Belongs to the peptidase S9A family.</text>
</comment>
<reference evidence="5" key="1">
    <citation type="journal article" date="2019" name="Int. J. Syst. Evol. Microbiol.">
        <title>The Global Catalogue of Microorganisms (GCM) 10K type strain sequencing project: providing services to taxonomists for standard genome sequencing and annotation.</title>
        <authorList>
            <consortium name="The Broad Institute Genomics Platform"/>
            <consortium name="The Broad Institute Genome Sequencing Center for Infectious Disease"/>
            <person name="Wu L."/>
            <person name="Ma J."/>
        </authorList>
    </citation>
    <scope>NUCLEOTIDE SEQUENCE [LARGE SCALE GENOMIC DNA]</scope>
    <source>
        <strain evidence="5">NBRC 105830</strain>
    </source>
</reference>
<dbReference type="SUPFAM" id="SSF50993">
    <property type="entry name" value="Peptidase/esterase 'gauge' domain"/>
    <property type="match status" value="1"/>
</dbReference>
<dbReference type="PANTHER" id="PTHR11757:SF19">
    <property type="entry name" value="PROLYL ENDOPEPTIDASE-LIKE"/>
    <property type="match status" value="1"/>
</dbReference>
<gene>
    <name evidence="4" type="ORF">GCM10025862_09880</name>
</gene>
<evidence type="ECO:0000313" key="4">
    <source>
        <dbReference type="EMBL" id="GMA18967.1"/>
    </source>
</evidence>
<dbReference type="Pfam" id="PF02897">
    <property type="entry name" value="Peptidase_S9_N"/>
    <property type="match status" value="1"/>
</dbReference>
<protein>
    <recommendedName>
        <fullName evidence="3">Peptidase S9A N-terminal domain-containing protein</fullName>
    </recommendedName>
</protein>
<feature type="compositionally biased region" description="Basic residues" evidence="2">
    <location>
        <begin position="561"/>
        <end position="571"/>
    </location>
</feature>
<evidence type="ECO:0000256" key="2">
    <source>
        <dbReference type="SAM" id="MobiDB-lite"/>
    </source>
</evidence>
<dbReference type="Proteomes" id="UP001157109">
    <property type="component" value="Unassembled WGS sequence"/>
</dbReference>
<evidence type="ECO:0000313" key="5">
    <source>
        <dbReference type="Proteomes" id="UP001157109"/>
    </source>
</evidence>
<feature type="domain" description="Peptidase S9A N-terminal" evidence="3">
    <location>
        <begin position="10"/>
        <end position="429"/>
    </location>
</feature>
<evidence type="ECO:0000259" key="3">
    <source>
        <dbReference type="Pfam" id="PF02897"/>
    </source>
</evidence>
<dbReference type="PANTHER" id="PTHR11757">
    <property type="entry name" value="PROTEASE FAMILY S9A OLIGOPEPTIDASE"/>
    <property type="match status" value="1"/>
</dbReference>
<proteinExistence type="inferred from homology"/>
<accession>A0ABQ6HLC7</accession>